<sequence length="137" mass="15199">MDLKEAVNGFLRSTGGYPIQSDDPIIKVQINNETVLAFEESLEPDKFYLFAVLDSLPHGGELEVALEALSSNLFGQETGSATIGYDKDTRSLVLFQRAELTSMDDRKMKELITSFLAELSYLKTKFQELGTLTDLPG</sequence>
<dbReference type="RefSeq" id="WP_098037512.1">
    <property type="nucleotide sequence ID" value="NZ_CWGJ01000005.1"/>
</dbReference>
<proteinExistence type="predicted"/>
<dbReference type="CDD" id="cd16364">
    <property type="entry name" value="T3SC_I-like"/>
    <property type="match status" value="1"/>
</dbReference>
<organism evidence="1 2">
    <name type="scientific">Estrella lausannensis</name>
    <dbReference type="NCBI Taxonomy" id="483423"/>
    <lineage>
        <taxon>Bacteria</taxon>
        <taxon>Pseudomonadati</taxon>
        <taxon>Chlamydiota</taxon>
        <taxon>Chlamydiia</taxon>
        <taxon>Parachlamydiales</taxon>
        <taxon>Candidatus Criblamydiaceae</taxon>
        <taxon>Estrella</taxon>
    </lineage>
</organism>
<protein>
    <submittedName>
        <fullName evidence="1">Putative type III secretion chaperone SycE</fullName>
    </submittedName>
</protein>
<dbReference type="Proteomes" id="UP000220251">
    <property type="component" value="Unassembled WGS sequence"/>
</dbReference>
<name>A0A0H5DNC1_9BACT</name>
<dbReference type="Pfam" id="PF05932">
    <property type="entry name" value="CesT"/>
    <property type="match status" value="1"/>
</dbReference>
<keyword evidence="2" id="KW-1185">Reference proteome</keyword>
<dbReference type="OrthoDB" id="21620at2"/>
<dbReference type="Gene3D" id="3.30.1460.10">
    <property type="match status" value="1"/>
</dbReference>
<gene>
    <name evidence="1" type="ORF">ELAC_0291</name>
</gene>
<evidence type="ECO:0000313" key="2">
    <source>
        <dbReference type="Proteomes" id="UP000220251"/>
    </source>
</evidence>
<accession>A0A0H5DNC1</accession>
<dbReference type="EMBL" id="CWGJ01000005">
    <property type="protein sequence ID" value="CRX37652.1"/>
    <property type="molecule type" value="Genomic_DNA"/>
</dbReference>
<dbReference type="AlphaFoldDB" id="A0A0H5DNC1"/>
<dbReference type="SUPFAM" id="SSF69635">
    <property type="entry name" value="Type III secretory system chaperone-like"/>
    <property type="match status" value="1"/>
</dbReference>
<evidence type="ECO:0000313" key="1">
    <source>
        <dbReference type="EMBL" id="CRX37652.1"/>
    </source>
</evidence>
<dbReference type="GO" id="GO:0030254">
    <property type="term" value="P:protein secretion by the type III secretion system"/>
    <property type="evidence" value="ECO:0007669"/>
    <property type="project" value="InterPro"/>
</dbReference>
<dbReference type="InterPro" id="IPR010261">
    <property type="entry name" value="Tir_chaperone"/>
</dbReference>
<reference evidence="2" key="1">
    <citation type="submission" date="2015-06" db="EMBL/GenBank/DDBJ databases">
        <authorList>
            <person name="Bertelli C."/>
        </authorList>
    </citation>
    <scope>NUCLEOTIDE SEQUENCE [LARGE SCALE GENOMIC DNA]</scope>
    <source>
        <strain evidence="2">CRIB-30</strain>
    </source>
</reference>